<evidence type="ECO:0000259" key="6">
    <source>
        <dbReference type="PROSITE" id="PS50110"/>
    </source>
</evidence>
<feature type="active site" evidence="3 4">
    <location>
        <position position="299"/>
    </location>
</feature>
<evidence type="ECO:0000256" key="4">
    <source>
        <dbReference type="PROSITE-ProRule" id="PRU00050"/>
    </source>
</evidence>
<feature type="domain" description="CheB-type methylesterase" evidence="7">
    <location>
        <begin position="164"/>
        <end position="358"/>
    </location>
</feature>
<dbReference type="RefSeq" id="WP_282911401.1">
    <property type="nucleotide sequence ID" value="NZ_JAGRPV010000001.1"/>
</dbReference>
<comment type="catalytic activity">
    <reaction evidence="3">
        <text>L-glutaminyl-[protein] + H2O = L-glutamyl-[protein] + NH4(+)</text>
        <dbReference type="Rhea" id="RHEA:16441"/>
        <dbReference type="Rhea" id="RHEA-COMP:10207"/>
        <dbReference type="Rhea" id="RHEA-COMP:10208"/>
        <dbReference type="ChEBI" id="CHEBI:15377"/>
        <dbReference type="ChEBI" id="CHEBI:28938"/>
        <dbReference type="ChEBI" id="CHEBI:29973"/>
        <dbReference type="ChEBI" id="CHEBI:30011"/>
        <dbReference type="EC" id="3.5.1.44"/>
    </reaction>
</comment>
<dbReference type="InterPro" id="IPR001789">
    <property type="entry name" value="Sig_transdc_resp-reg_receiver"/>
</dbReference>
<dbReference type="InterPro" id="IPR035909">
    <property type="entry name" value="CheB_C"/>
</dbReference>
<comment type="catalytic activity">
    <reaction evidence="2 3">
        <text>[protein]-L-glutamate 5-O-methyl ester + H2O = L-glutamyl-[protein] + methanol + H(+)</text>
        <dbReference type="Rhea" id="RHEA:23236"/>
        <dbReference type="Rhea" id="RHEA-COMP:10208"/>
        <dbReference type="Rhea" id="RHEA-COMP:10311"/>
        <dbReference type="ChEBI" id="CHEBI:15377"/>
        <dbReference type="ChEBI" id="CHEBI:15378"/>
        <dbReference type="ChEBI" id="CHEBI:17790"/>
        <dbReference type="ChEBI" id="CHEBI:29973"/>
        <dbReference type="ChEBI" id="CHEBI:82795"/>
        <dbReference type="EC" id="3.1.1.61"/>
    </reaction>
</comment>
<proteinExistence type="inferred from homology"/>
<evidence type="ECO:0000313" key="9">
    <source>
        <dbReference type="Proteomes" id="UP001161691"/>
    </source>
</evidence>
<dbReference type="Pfam" id="PF01339">
    <property type="entry name" value="CheB_methylest"/>
    <property type="match status" value="1"/>
</dbReference>
<evidence type="ECO:0000256" key="1">
    <source>
        <dbReference type="ARBA" id="ARBA00022801"/>
    </source>
</evidence>
<feature type="active site" evidence="3 4">
    <location>
        <position position="203"/>
    </location>
</feature>
<comment type="subcellular location">
    <subcellularLocation>
        <location evidence="3">Cytoplasm</location>
    </subcellularLocation>
</comment>
<evidence type="ECO:0000256" key="5">
    <source>
        <dbReference type="PROSITE-ProRule" id="PRU00169"/>
    </source>
</evidence>
<keyword evidence="3 5" id="KW-0597">Phosphoprotein</keyword>
<comment type="similarity">
    <text evidence="3">Belongs to the CheB family.</text>
</comment>
<dbReference type="Pfam" id="PF00072">
    <property type="entry name" value="Response_reg"/>
    <property type="match status" value="1"/>
</dbReference>
<gene>
    <name evidence="3" type="primary">cheB</name>
    <name evidence="8" type="ORF">KB449_27375</name>
</gene>
<protein>
    <recommendedName>
        <fullName evidence="3">Protein-glutamate methylesterase/protein-glutamine glutaminase</fullName>
        <ecNumber evidence="3">3.1.1.61</ecNumber>
        <ecNumber evidence="3">3.5.1.44</ecNumber>
    </recommendedName>
</protein>
<dbReference type="Gene3D" id="3.40.50.180">
    <property type="entry name" value="Methylesterase CheB, C-terminal domain"/>
    <property type="match status" value="1"/>
</dbReference>
<dbReference type="NCBIfam" id="NF001965">
    <property type="entry name" value="PRK00742.1"/>
    <property type="match status" value="1"/>
</dbReference>
<dbReference type="GO" id="GO:0008984">
    <property type="term" value="F:protein-glutamate methylesterase activity"/>
    <property type="evidence" value="ECO:0007669"/>
    <property type="project" value="UniProtKB-EC"/>
</dbReference>
<comment type="caution">
    <text evidence="8">The sequence shown here is derived from an EMBL/GenBank/DDBJ whole genome shotgun (WGS) entry which is preliminary data.</text>
</comment>
<keyword evidence="9" id="KW-1185">Reference proteome</keyword>
<dbReference type="HAMAP" id="MF_00099">
    <property type="entry name" value="CheB_chemtxs"/>
    <property type="match status" value="1"/>
</dbReference>
<dbReference type="PIRSF" id="PIRSF000876">
    <property type="entry name" value="RR_chemtxs_CheB"/>
    <property type="match status" value="1"/>
</dbReference>
<feature type="modified residue" description="4-aspartylphosphate" evidence="3 5">
    <location>
        <position position="56"/>
    </location>
</feature>
<dbReference type="EC" id="3.5.1.44" evidence="3"/>
<organism evidence="8 9">
    <name type="scientific">Cohnella hashimotonis</name>
    <dbReference type="NCBI Taxonomy" id="2826895"/>
    <lineage>
        <taxon>Bacteria</taxon>
        <taxon>Bacillati</taxon>
        <taxon>Bacillota</taxon>
        <taxon>Bacilli</taxon>
        <taxon>Bacillales</taxon>
        <taxon>Paenibacillaceae</taxon>
        <taxon>Cohnella</taxon>
    </lineage>
</organism>
<dbReference type="PANTHER" id="PTHR42872:SF3">
    <property type="entry name" value="PROTEIN-GLUTAMATE METHYLESTERASE_PROTEIN-GLUTAMINE GLUTAMINASE 1"/>
    <property type="match status" value="1"/>
</dbReference>
<name>A0ABT6TQ87_9BACL</name>
<dbReference type="PROSITE" id="PS50122">
    <property type="entry name" value="CHEB"/>
    <property type="match status" value="1"/>
</dbReference>
<dbReference type="CDD" id="cd17541">
    <property type="entry name" value="REC_CheB-like"/>
    <property type="match status" value="1"/>
</dbReference>
<dbReference type="PROSITE" id="PS50110">
    <property type="entry name" value="RESPONSE_REGULATORY"/>
    <property type="match status" value="1"/>
</dbReference>
<dbReference type="SUPFAM" id="SSF52172">
    <property type="entry name" value="CheY-like"/>
    <property type="match status" value="1"/>
</dbReference>
<evidence type="ECO:0000259" key="7">
    <source>
        <dbReference type="PROSITE" id="PS50122"/>
    </source>
</evidence>
<feature type="active site" evidence="3 4">
    <location>
        <position position="176"/>
    </location>
</feature>
<comment type="function">
    <text evidence="3">Involved in chemotaxis. Part of a chemotaxis signal transduction system that modulates chemotaxis in response to various stimuli. Catalyzes the demethylation of specific methylglutamate residues introduced into the chemoreceptors (methyl-accepting chemotaxis proteins or MCP) by CheR. Also mediates the irreversible deamidation of specific glutamine residues to glutamic acid.</text>
</comment>
<feature type="domain" description="Response regulatory" evidence="6">
    <location>
        <begin position="5"/>
        <end position="122"/>
    </location>
</feature>
<dbReference type="Gene3D" id="3.40.50.2300">
    <property type="match status" value="1"/>
</dbReference>
<dbReference type="PANTHER" id="PTHR42872">
    <property type="entry name" value="PROTEIN-GLUTAMATE METHYLESTERASE/PROTEIN-GLUTAMINE GLUTAMINASE"/>
    <property type="match status" value="1"/>
</dbReference>
<dbReference type="InterPro" id="IPR000673">
    <property type="entry name" value="Sig_transdc_resp-reg_Me-estase"/>
</dbReference>
<dbReference type="SMART" id="SM00448">
    <property type="entry name" value="REC"/>
    <property type="match status" value="1"/>
</dbReference>
<evidence type="ECO:0000256" key="2">
    <source>
        <dbReference type="ARBA" id="ARBA00048267"/>
    </source>
</evidence>
<dbReference type="SUPFAM" id="SSF52738">
    <property type="entry name" value="Methylesterase CheB, C-terminal domain"/>
    <property type="match status" value="1"/>
</dbReference>
<sequence>MAAIRVLVVDDSIFMRKLIKRLLEEDPAIEVPGVATNGAEAVSMAQELQPDVITMDVEMPGMNGLDAVSAIMRSRPVPIVMLSSQTQEGAAATIDALRRGAVDFVGKPSGSTSFDLYKVRTELVAKVKAASKTQKAALKPSAEARPAAALRAAAGSRREDSPGFRTFGQVVAVGTSTGGPRALDAVLSALPAGFLYPVLVVQHMPPRFTKSLAERLNTICEVRVSEAEDGEALRGGRVYVAPGDRHLTVVEKNGEYLVKLTEDPLRSGHRPSVDVLFESVARLSRLKRHYVIMTGMGQDGAKGMLLAKELGAASTIAESQETCVVYGMPRSAIELGCVEHVVPLGRIAEKIVQVTGRS</sequence>
<keyword evidence="1 3" id="KW-0378">Hydrolase</keyword>
<dbReference type="EC" id="3.1.1.61" evidence="3"/>
<comment type="PTM">
    <text evidence="3">Phosphorylated by CheA. Phosphorylation of the N-terminal regulatory domain activates the methylesterase activity.</text>
</comment>
<accession>A0ABT6TQ87</accession>
<dbReference type="InterPro" id="IPR008248">
    <property type="entry name" value="CheB-like"/>
</dbReference>
<evidence type="ECO:0000313" key="8">
    <source>
        <dbReference type="EMBL" id="MDI4648706.1"/>
    </source>
</evidence>
<dbReference type="CDD" id="cd16432">
    <property type="entry name" value="CheB_Rec"/>
    <property type="match status" value="1"/>
</dbReference>
<dbReference type="EMBL" id="JAGRPV010000001">
    <property type="protein sequence ID" value="MDI4648706.1"/>
    <property type="molecule type" value="Genomic_DNA"/>
</dbReference>
<dbReference type="InterPro" id="IPR011006">
    <property type="entry name" value="CheY-like_superfamily"/>
</dbReference>
<keyword evidence="3" id="KW-0963">Cytoplasm</keyword>
<dbReference type="NCBIfam" id="NF009206">
    <property type="entry name" value="PRK12555.1"/>
    <property type="match status" value="1"/>
</dbReference>
<comment type="domain">
    <text evidence="3">Contains a C-terminal catalytic domain, and an N-terminal region which modulates catalytic activity.</text>
</comment>
<dbReference type="Proteomes" id="UP001161691">
    <property type="component" value="Unassembled WGS sequence"/>
</dbReference>
<evidence type="ECO:0000256" key="3">
    <source>
        <dbReference type="HAMAP-Rule" id="MF_00099"/>
    </source>
</evidence>
<reference evidence="8" key="1">
    <citation type="submission" date="2023-04" db="EMBL/GenBank/DDBJ databases">
        <title>Comparative genomic analysis of Cohnella hashimotonis sp. nov., isolated from the International Space Station.</title>
        <authorList>
            <person name="Venkateswaran K."/>
            <person name="Simpson A."/>
        </authorList>
    </citation>
    <scope>NUCLEOTIDE SEQUENCE</scope>
    <source>
        <strain evidence="8">F6_2S_P_1</strain>
    </source>
</reference>
<keyword evidence="3 4" id="KW-0145">Chemotaxis</keyword>